<dbReference type="PANTHER" id="PTHR48020:SF12">
    <property type="entry name" value="PROTON MYO-INOSITOL COTRANSPORTER"/>
    <property type="match status" value="1"/>
</dbReference>
<keyword evidence="4 8" id="KW-0812">Transmembrane</keyword>
<feature type="transmembrane region" description="Helical" evidence="8">
    <location>
        <begin position="55"/>
        <end position="75"/>
    </location>
</feature>
<dbReference type="PROSITE" id="PS00216">
    <property type="entry name" value="SUGAR_TRANSPORT_1"/>
    <property type="match status" value="2"/>
</dbReference>
<sequence length="498" mass="54014">MGFDASVISGVVKFIEPEFNLTKIQLGWAVASLSLTATFAMITAGPLSDRFGRKVILKIAATLFFVSAIASAFAPSFLMLVIARMLGGLGVGAALIIAPMYIAEIGPAKYRGRMVSLNQLNIVLGISVAFFTNYLILQAADSDTQWVQSLGFDQWNWRWMLGIEAIPALLYFVCLAIVPESPRWLMMKGRTQEASVILKRALGEQNAEQEIQNISDNINLEQNKTKGAFIDLLKPSMRLVMIVGISIAILQQITGINAVFFYAPMIFEQTGLGTDASFMQAILVGITNVVFTLIAIALIDKIGRKSLLVMGVSGIIVCMFSLAYQFNAATYTLTAQAISTLSTDIDLQALQPIIGATFTSDLAFKSAITDLLGTAQAVQFESTLVSAAIQMNGTMILVSILGFVACFAVSLGPVMWVLFSELFPNRIRGIAISFVGLINSGISFLVQLVFPWELANLGATYTFAIYGVFGFFGLMIILKFLPETKGKSLEELEAILVK</sequence>
<name>K6YRK9_9ALTE</name>
<feature type="transmembrane region" description="Helical" evidence="8">
    <location>
        <begin position="157"/>
        <end position="178"/>
    </location>
</feature>
<dbReference type="PROSITE" id="PS00217">
    <property type="entry name" value="SUGAR_TRANSPORT_2"/>
    <property type="match status" value="1"/>
</dbReference>
<dbReference type="EMBL" id="BAEO01000029">
    <property type="protein sequence ID" value="GAC19293.1"/>
    <property type="molecule type" value="Genomic_DNA"/>
</dbReference>
<feature type="transmembrane region" description="Helical" evidence="8">
    <location>
        <begin position="26"/>
        <end position="48"/>
    </location>
</feature>
<feature type="transmembrane region" description="Helical" evidence="8">
    <location>
        <begin position="81"/>
        <end position="103"/>
    </location>
</feature>
<keyword evidence="11" id="KW-1185">Reference proteome</keyword>
<dbReference type="Proteomes" id="UP000006327">
    <property type="component" value="Unassembled WGS sequence"/>
</dbReference>
<evidence type="ECO:0000313" key="11">
    <source>
        <dbReference type="Proteomes" id="UP000006327"/>
    </source>
</evidence>
<evidence type="ECO:0000256" key="3">
    <source>
        <dbReference type="ARBA" id="ARBA00022448"/>
    </source>
</evidence>
<keyword evidence="10" id="KW-0762">Sugar transport</keyword>
<reference evidence="10 11" key="1">
    <citation type="journal article" date="2017" name="Antonie Van Leeuwenhoek">
        <title>Rhizobium rhizosphaerae sp. nov., a novel species isolated from rice rhizosphere.</title>
        <authorList>
            <person name="Zhao J.J."/>
            <person name="Zhang J."/>
            <person name="Zhang R.J."/>
            <person name="Zhang C.W."/>
            <person name="Yin H.Q."/>
            <person name="Zhang X.X."/>
        </authorList>
    </citation>
    <scope>NUCLEOTIDE SEQUENCE [LARGE SCALE GENOMIC DNA]</scope>
    <source>
        <strain evidence="10 11">BSs20135</strain>
    </source>
</reference>
<evidence type="ECO:0000259" key="9">
    <source>
        <dbReference type="PROSITE" id="PS50850"/>
    </source>
</evidence>
<evidence type="ECO:0000256" key="4">
    <source>
        <dbReference type="ARBA" id="ARBA00022692"/>
    </source>
</evidence>
<feature type="transmembrane region" description="Helical" evidence="8">
    <location>
        <begin position="396"/>
        <end position="419"/>
    </location>
</feature>
<evidence type="ECO:0000313" key="10">
    <source>
        <dbReference type="EMBL" id="GAC19293.1"/>
    </source>
</evidence>
<keyword evidence="5 8" id="KW-1133">Transmembrane helix</keyword>
<feature type="transmembrane region" description="Helical" evidence="8">
    <location>
        <begin position="431"/>
        <end position="452"/>
    </location>
</feature>
<dbReference type="InterPro" id="IPR003663">
    <property type="entry name" value="Sugar/inositol_transpt"/>
</dbReference>
<protein>
    <submittedName>
        <fullName evidence="10">Sugar transporter subfamily protein</fullName>
    </submittedName>
</protein>
<dbReference type="InterPro" id="IPR005829">
    <property type="entry name" value="Sugar_transporter_CS"/>
</dbReference>
<dbReference type="SUPFAM" id="SSF103473">
    <property type="entry name" value="MFS general substrate transporter"/>
    <property type="match status" value="1"/>
</dbReference>
<evidence type="ECO:0000256" key="1">
    <source>
        <dbReference type="ARBA" id="ARBA00004141"/>
    </source>
</evidence>
<keyword evidence="6 8" id="KW-0472">Membrane</keyword>
<dbReference type="InterPro" id="IPR020846">
    <property type="entry name" value="MFS_dom"/>
</dbReference>
<accession>K6YRK9</accession>
<evidence type="ECO:0000256" key="7">
    <source>
        <dbReference type="RuleBase" id="RU003346"/>
    </source>
</evidence>
<gene>
    <name evidence="10" type="ORF">GARC_2327</name>
</gene>
<dbReference type="STRING" id="493475.GARC_2327"/>
<keyword evidence="3 7" id="KW-0813">Transport</keyword>
<feature type="transmembrane region" description="Helical" evidence="8">
    <location>
        <begin position="115"/>
        <end position="137"/>
    </location>
</feature>
<dbReference type="Pfam" id="PF00083">
    <property type="entry name" value="Sugar_tr"/>
    <property type="match status" value="2"/>
</dbReference>
<organism evidence="10 11">
    <name type="scientific">Paraglaciecola arctica BSs20135</name>
    <dbReference type="NCBI Taxonomy" id="493475"/>
    <lineage>
        <taxon>Bacteria</taxon>
        <taxon>Pseudomonadati</taxon>
        <taxon>Pseudomonadota</taxon>
        <taxon>Gammaproteobacteria</taxon>
        <taxon>Alteromonadales</taxon>
        <taxon>Alteromonadaceae</taxon>
        <taxon>Paraglaciecola</taxon>
    </lineage>
</organism>
<evidence type="ECO:0000256" key="8">
    <source>
        <dbReference type="SAM" id="Phobius"/>
    </source>
</evidence>
<dbReference type="InterPro" id="IPR036259">
    <property type="entry name" value="MFS_trans_sf"/>
</dbReference>
<dbReference type="Gene3D" id="1.20.1250.20">
    <property type="entry name" value="MFS general substrate transporter like domains"/>
    <property type="match status" value="2"/>
</dbReference>
<dbReference type="PANTHER" id="PTHR48020">
    <property type="entry name" value="PROTON MYO-INOSITOL COTRANSPORTER"/>
    <property type="match status" value="1"/>
</dbReference>
<feature type="domain" description="Major facilitator superfamily (MFS) profile" evidence="9">
    <location>
        <begin position="1"/>
        <end position="485"/>
    </location>
</feature>
<evidence type="ECO:0000256" key="6">
    <source>
        <dbReference type="ARBA" id="ARBA00023136"/>
    </source>
</evidence>
<dbReference type="InterPro" id="IPR005828">
    <property type="entry name" value="MFS_sugar_transport-like"/>
</dbReference>
<evidence type="ECO:0000256" key="5">
    <source>
        <dbReference type="ARBA" id="ARBA00022989"/>
    </source>
</evidence>
<feature type="transmembrane region" description="Helical" evidence="8">
    <location>
        <begin position="306"/>
        <end position="326"/>
    </location>
</feature>
<comment type="subcellular location">
    <subcellularLocation>
        <location evidence="1">Membrane</location>
        <topology evidence="1">Multi-pass membrane protein</topology>
    </subcellularLocation>
</comment>
<dbReference type="NCBIfam" id="TIGR00879">
    <property type="entry name" value="SP"/>
    <property type="match status" value="1"/>
</dbReference>
<comment type="similarity">
    <text evidence="2 7">Belongs to the major facilitator superfamily. Sugar transporter (TC 2.A.1.1) family.</text>
</comment>
<dbReference type="AlphaFoldDB" id="K6YRK9"/>
<dbReference type="PROSITE" id="PS50850">
    <property type="entry name" value="MFS"/>
    <property type="match status" value="1"/>
</dbReference>
<feature type="transmembrane region" description="Helical" evidence="8">
    <location>
        <begin position="239"/>
        <end position="263"/>
    </location>
</feature>
<feature type="transmembrane region" description="Helical" evidence="8">
    <location>
        <begin position="278"/>
        <end position="299"/>
    </location>
</feature>
<evidence type="ECO:0000256" key="2">
    <source>
        <dbReference type="ARBA" id="ARBA00010992"/>
    </source>
</evidence>
<proteinExistence type="inferred from homology"/>
<dbReference type="GO" id="GO:0022857">
    <property type="term" value="F:transmembrane transporter activity"/>
    <property type="evidence" value="ECO:0007669"/>
    <property type="project" value="InterPro"/>
</dbReference>
<dbReference type="PRINTS" id="PR00171">
    <property type="entry name" value="SUGRTRNSPORT"/>
</dbReference>
<comment type="caution">
    <text evidence="10">The sequence shown here is derived from an EMBL/GenBank/DDBJ whole genome shotgun (WGS) entry which is preliminary data.</text>
</comment>
<dbReference type="GO" id="GO:0016020">
    <property type="term" value="C:membrane"/>
    <property type="evidence" value="ECO:0007669"/>
    <property type="project" value="UniProtKB-SubCell"/>
</dbReference>
<dbReference type="eggNOG" id="COG2814">
    <property type="taxonomic scope" value="Bacteria"/>
</dbReference>
<feature type="transmembrane region" description="Helical" evidence="8">
    <location>
        <begin position="458"/>
        <end position="478"/>
    </location>
</feature>
<dbReference type="InterPro" id="IPR050814">
    <property type="entry name" value="Myo-inositol_Transporter"/>
</dbReference>